<reference evidence="2" key="1">
    <citation type="journal article" date="2019" name="MBio">
        <title>Virus Genomes from Deep Sea Sediments Expand the Ocean Megavirome and Support Independent Origins of Viral Gigantism.</title>
        <authorList>
            <person name="Backstrom D."/>
            <person name="Yutin N."/>
            <person name="Jorgensen S.L."/>
            <person name="Dharamshi J."/>
            <person name="Homa F."/>
            <person name="Zaremba-Niedwiedzka K."/>
            <person name="Spang A."/>
            <person name="Wolf Y.I."/>
            <person name="Koonin E.V."/>
            <person name="Ettema T.J."/>
        </authorList>
    </citation>
    <scope>NUCLEOTIDE SEQUENCE</scope>
</reference>
<sequence>MGRSKCCPPKKVKICKIPGPVGPPGIPGPTGQTGVTGATGVTGPTGDTGPTGPQGLHGTAANTGATGPTGDTGPTGPQGLHGTAANTGATGPTGPGTAVGYSFPIPSTAFLLASRSGNINTIETFDGFAIQTGNIVQMTIAGIITLTATGQIYFELDMTVLPAAIIPAAMQRDDAQFVITGNVGFLLPGSHQLVGRGQGGTRNGGLAQLVSFTFDIAYVPPFVEPLQQTDFTLSGMYRIA</sequence>
<gene>
    <name evidence="2" type="ORF">LCPAC304_06520</name>
</gene>
<evidence type="ECO:0000256" key="1">
    <source>
        <dbReference type="SAM" id="MobiDB-lite"/>
    </source>
</evidence>
<dbReference type="PANTHER" id="PTHR24637">
    <property type="entry name" value="COLLAGEN"/>
    <property type="match status" value="1"/>
</dbReference>
<dbReference type="EMBL" id="MK500573">
    <property type="protein sequence ID" value="QBK92305.1"/>
    <property type="molecule type" value="Genomic_DNA"/>
</dbReference>
<dbReference type="InterPro" id="IPR008160">
    <property type="entry name" value="Collagen"/>
</dbReference>
<feature type="compositionally biased region" description="Low complexity" evidence="1">
    <location>
        <begin position="29"/>
        <end position="93"/>
    </location>
</feature>
<organism evidence="2">
    <name type="scientific">Pithovirus LCPAC304</name>
    <dbReference type="NCBI Taxonomy" id="2506594"/>
    <lineage>
        <taxon>Viruses</taxon>
        <taxon>Pithoviruses</taxon>
    </lineage>
</organism>
<evidence type="ECO:0000313" key="2">
    <source>
        <dbReference type="EMBL" id="QBK92305.1"/>
    </source>
</evidence>
<accession>A0A481ZA14</accession>
<dbReference type="PANTHER" id="PTHR24637:SF422">
    <property type="entry name" value="COLLAGEN IV NC1 DOMAIN-CONTAINING PROTEIN"/>
    <property type="match status" value="1"/>
</dbReference>
<name>A0A481ZA14_9VIRU</name>
<proteinExistence type="predicted"/>
<dbReference type="Pfam" id="PF01391">
    <property type="entry name" value="Collagen"/>
    <property type="match status" value="1"/>
</dbReference>
<keyword evidence="2" id="KW-0176">Collagen</keyword>
<protein>
    <submittedName>
        <fullName evidence="2">Collagen triple helix repeat protein</fullName>
    </submittedName>
</protein>
<feature type="region of interest" description="Disordered" evidence="1">
    <location>
        <begin position="13"/>
        <end position="93"/>
    </location>
</feature>